<keyword evidence="2" id="KW-1185">Reference proteome</keyword>
<sequence length="38" mass="4386">MTSCTKEGEEPRLGQLCRIRATCGERRKARSREVGKYE</sequence>
<reference evidence="1 2" key="1">
    <citation type="submission" date="2013-09" db="EMBL/GenBank/DDBJ databases">
        <title>Corchorus capsularis genome sequencing.</title>
        <authorList>
            <person name="Alam M."/>
            <person name="Haque M.S."/>
            <person name="Islam M.S."/>
            <person name="Emdad E.M."/>
            <person name="Islam M.M."/>
            <person name="Ahmed B."/>
            <person name="Halim A."/>
            <person name="Hossen Q.M.M."/>
            <person name="Hossain M.Z."/>
            <person name="Ahmed R."/>
            <person name="Khan M.M."/>
            <person name="Islam R."/>
            <person name="Rashid M.M."/>
            <person name="Khan S.A."/>
            <person name="Rahman M.S."/>
            <person name="Alam M."/>
        </authorList>
    </citation>
    <scope>NUCLEOTIDE SEQUENCE [LARGE SCALE GENOMIC DNA]</scope>
    <source>
        <strain evidence="2">cv. CVL-1</strain>
        <tissue evidence="1">Whole seedling</tissue>
    </source>
</reference>
<name>A0A1R3HQB9_COCAP</name>
<dbReference type="Proteomes" id="UP000188268">
    <property type="component" value="Unassembled WGS sequence"/>
</dbReference>
<protein>
    <submittedName>
        <fullName evidence="1">Uncharacterized protein</fullName>
    </submittedName>
</protein>
<dbReference type="Gramene" id="OMO72617">
    <property type="protein sequence ID" value="OMO72617"/>
    <property type="gene ID" value="CCACVL1_17692"/>
</dbReference>
<dbReference type="AlphaFoldDB" id="A0A1R3HQB9"/>
<comment type="caution">
    <text evidence="1">The sequence shown here is derived from an EMBL/GenBank/DDBJ whole genome shotgun (WGS) entry which is preliminary data.</text>
</comment>
<evidence type="ECO:0000313" key="1">
    <source>
        <dbReference type="EMBL" id="OMO72617.1"/>
    </source>
</evidence>
<organism evidence="1 2">
    <name type="scientific">Corchorus capsularis</name>
    <name type="common">Jute</name>
    <dbReference type="NCBI Taxonomy" id="210143"/>
    <lineage>
        <taxon>Eukaryota</taxon>
        <taxon>Viridiplantae</taxon>
        <taxon>Streptophyta</taxon>
        <taxon>Embryophyta</taxon>
        <taxon>Tracheophyta</taxon>
        <taxon>Spermatophyta</taxon>
        <taxon>Magnoliopsida</taxon>
        <taxon>eudicotyledons</taxon>
        <taxon>Gunneridae</taxon>
        <taxon>Pentapetalae</taxon>
        <taxon>rosids</taxon>
        <taxon>malvids</taxon>
        <taxon>Malvales</taxon>
        <taxon>Malvaceae</taxon>
        <taxon>Grewioideae</taxon>
        <taxon>Apeibeae</taxon>
        <taxon>Corchorus</taxon>
    </lineage>
</organism>
<accession>A0A1R3HQB9</accession>
<evidence type="ECO:0000313" key="2">
    <source>
        <dbReference type="Proteomes" id="UP000188268"/>
    </source>
</evidence>
<dbReference type="EMBL" id="AWWV01011409">
    <property type="protein sequence ID" value="OMO72617.1"/>
    <property type="molecule type" value="Genomic_DNA"/>
</dbReference>
<gene>
    <name evidence="1" type="ORF">CCACVL1_17692</name>
</gene>
<proteinExistence type="predicted"/>
<dbReference type="OrthoDB" id="10347790at2759"/>